<dbReference type="EMBL" id="CM037020">
    <property type="protein sequence ID" value="KAH7670830.1"/>
    <property type="molecule type" value="Genomic_DNA"/>
</dbReference>
<organism evidence="1 2">
    <name type="scientific">Dioscorea alata</name>
    <name type="common">Purple yam</name>
    <dbReference type="NCBI Taxonomy" id="55571"/>
    <lineage>
        <taxon>Eukaryota</taxon>
        <taxon>Viridiplantae</taxon>
        <taxon>Streptophyta</taxon>
        <taxon>Embryophyta</taxon>
        <taxon>Tracheophyta</taxon>
        <taxon>Spermatophyta</taxon>
        <taxon>Magnoliopsida</taxon>
        <taxon>Liliopsida</taxon>
        <taxon>Dioscoreales</taxon>
        <taxon>Dioscoreaceae</taxon>
        <taxon>Dioscorea</taxon>
    </lineage>
</organism>
<dbReference type="Proteomes" id="UP000827976">
    <property type="component" value="Chromosome 10"/>
</dbReference>
<keyword evidence="2" id="KW-1185">Reference proteome</keyword>
<proteinExistence type="predicted"/>
<protein>
    <submittedName>
        <fullName evidence="1">FHY3/FAR1 family protein</fullName>
    </submittedName>
</protein>
<reference evidence="2" key="1">
    <citation type="journal article" date="2022" name="Nat. Commun.">
        <title>Chromosome evolution and the genetic basis of agronomically important traits in greater yam.</title>
        <authorList>
            <person name="Bredeson J.V."/>
            <person name="Lyons J.B."/>
            <person name="Oniyinde I.O."/>
            <person name="Okereke N.R."/>
            <person name="Kolade O."/>
            <person name="Nnabue I."/>
            <person name="Nwadili C.O."/>
            <person name="Hribova E."/>
            <person name="Parker M."/>
            <person name="Nwogha J."/>
            <person name="Shu S."/>
            <person name="Carlson J."/>
            <person name="Kariba R."/>
            <person name="Muthemba S."/>
            <person name="Knop K."/>
            <person name="Barton G.J."/>
            <person name="Sherwood A.V."/>
            <person name="Lopez-Montes A."/>
            <person name="Asiedu R."/>
            <person name="Jamnadass R."/>
            <person name="Muchugi A."/>
            <person name="Goodstein D."/>
            <person name="Egesi C.N."/>
            <person name="Featherston J."/>
            <person name="Asfaw A."/>
            <person name="Simpson G.G."/>
            <person name="Dolezel J."/>
            <person name="Hendre P.S."/>
            <person name="Van Deynze A."/>
            <person name="Kumar P.L."/>
            <person name="Obidiegwu J.E."/>
            <person name="Bhattacharjee R."/>
            <person name="Rokhsar D.S."/>
        </authorList>
    </citation>
    <scope>NUCLEOTIDE SEQUENCE [LARGE SCALE GENOMIC DNA]</scope>
    <source>
        <strain evidence="2">cv. TDa95/00328</strain>
    </source>
</reference>
<name>A0ACB7VB46_DIOAL</name>
<comment type="caution">
    <text evidence="1">The sequence shown here is derived from an EMBL/GenBank/DDBJ whole genome shotgun (WGS) entry which is preliminary data.</text>
</comment>
<gene>
    <name evidence="1" type="ORF">IHE45_10G053700</name>
</gene>
<evidence type="ECO:0000313" key="2">
    <source>
        <dbReference type="Proteomes" id="UP000827976"/>
    </source>
</evidence>
<accession>A0ACB7VB46</accession>
<sequence length="682" mass="77785">MDTDAKVSMGFYSESLELSNNDSHVPYQHNQQEQPLSDCINNTMVGFSAGMEFSGDEELRGIRGNPTEFEPLVGMEFDSLEAGKLFYYEYAARTGFRARAGKCRTSLRDDSVIMKQYTCVKEGFSVKKQRHGDDHKERRNRKSMREGCKAMIQLSRRDHGKWVVSKFIPEHSHPFVDDVKVEKIKKRRQVPVIPAEISSMFEGLSRDGGNEISLDSVLGGGESFGLLEYLKTQQSKNPAFFYSVQVDGNDHLTNVFWANAKARESYSYFGDVVMFDTSYKDNKQMLPFAAFTGYNHHLQPVVFGCALVVDDTTDSLIWLFETFLVAMHGRHPVSLVSEHSGALKAAATRVFSSSCHRFCKWNILSKCKEKLPDICSDKVTRSTFKQELKKCIDESQTIEDFESDWEAILSKYGLRDNMWMQSLYEVRQQWARVHLKSTFFAEVSPFQRAESMKKFFKRNFEKNANLREFIVKFDQAMYGQLEKEVKEDFTSMCGSPILKTGSPMEKQAALTYTKTIFAIFQEEFIQSFAYLSDKIEDGTICTYRVSLKGGSIQKSFFVTFDVPNMHAACTCGMFTFSGILCRHALRVFSILGFCKLPDYYFLKRWKQIAKNGAISYKPPELQHTDKISVASRYNSLFLDVLKFAEEGSTSAIIYKVAKDALHKAFTEVAAARKAVCSTEKGH</sequence>
<evidence type="ECO:0000313" key="1">
    <source>
        <dbReference type="EMBL" id="KAH7670830.1"/>
    </source>
</evidence>